<evidence type="ECO:0000256" key="3">
    <source>
        <dbReference type="PIRSR" id="PIRSR004848-1"/>
    </source>
</evidence>
<protein>
    <recommendedName>
        <fullName evidence="2">Pyridoxal phosphate homeostasis protein</fullName>
        <shortName evidence="2">PLP homeostasis protein</shortName>
    </recommendedName>
</protein>
<dbReference type="CDD" id="cd00635">
    <property type="entry name" value="PLPDE_III_YBL036c_like"/>
    <property type="match status" value="1"/>
</dbReference>
<evidence type="ECO:0000256" key="4">
    <source>
        <dbReference type="RuleBase" id="RU004514"/>
    </source>
</evidence>
<dbReference type="InterPro" id="IPR029066">
    <property type="entry name" value="PLP-binding_barrel"/>
</dbReference>
<evidence type="ECO:0000259" key="5">
    <source>
        <dbReference type="Pfam" id="PF01168"/>
    </source>
</evidence>
<keyword evidence="1 2" id="KW-0663">Pyridoxal phosphate</keyword>
<evidence type="ECO:0000313" key="6">
    <source>
        <dbReference type="EMBL" id="EFW89769.1"/>
    </source>
</evidence>
<sequence length="224" mass="25392">MTDFQKNKDLVFEQVANATKAANRSQESVKVIAVTKYVDSGVAARLIDTGIEHIGENRVDMFLDKYEALKDKNLTWHLIGTLQRRKVKNVINYVDYFHALDSVKLAAEIQKRAEHPIKCFLQINISEEESKHGFKVSEIDEALEQISNFDKVEIVGLMTMAPKNASDSEIDDIFGKADQLRQDLQERHLPHMPFTELSMGMSGDFPIAIRNGATFVRIGSSFFK</sequence>
<gene>
    <name evidence="6" type="ORF">HMPREF0819_0049</name>
</gene>
<dbReference type="InterPro" id="IPR011078">
    <property type="entry name" value="PyrdxlP_homeostasis"/>
</dbReference>
<dbReference type="AlphaFoldDB" id="E8JM26"/>
<dbReference type="SUPFAM" id="SSF51419">
    <property type="entry name" value="PLP-binding barrel"/>
    <property type="match status" value="1"/>
</dbReference>
<comment type="similarity">
    <text evidence="2 4">Belongs to the pyridoxal phosphate-binding protein YggS/PROSC family.</text>
</comment>
<dbReference type="PANTHER" id="PTHR10146">
    <property type="entry name" value="PROLINE SYNTHETASE CO-TRANSCRIBED BACTERIAL HOMOLOG PROTEIN"/>
    <property type="match status" value="1"/>
</dbReference>
<comment type="function">
    <text evidence="2">Pyridoxal 5'-phosphate (PLP)-binding protein, which is involved in PLP homeostasis.</text>
</comment>
<dbReference type="PIRSF" id="PIRSF004848">
    <property type="entry name" value="YBL036c_PLPDEIII"/>
    <property type="match status" value="1"/>
</dbReference>
<reference evidence="6 7" key="1">
    <citation type="submission" date="2010-12" db="EMBL/GenBank/DDBJ databases">
        <authorList>
            <person name="Muzny D."/>
            <person name="Qin X."/>
            <person name="Deng J."/>
            <person name="Jiang H."/>
            <person name="Liu Y."/>
            <person name="Qu J."/>
            <person name="Song X.-Z."/>
            <person name="Zhang L."/>
            <person name="Thornton R."/>
            <person name="Coyle M."/>
            <person name="Francisco L."/>
            <person name="Jackson L."/>
            <person name="Javaid M."/>
            <person name="Korchina V."/>
            <person name="Kovar C."/>
            <person name="Mata R."/>
            <person name="Mathew T."/>
            <person name="Ngo R."/>
            <person name="Nguyen L."/>
            <person name="Nguyen N."/>
            <person name="Okwuonu G."/>
            <person name="Ongeri F."/>
            <person name="Pham C."/>
            <person name="Simmons D."/>
            <person name="Wilczek-Boney K."/>
            <person name="Hale W."/>
            <person name="Jakkamsetti A."/>
            <person name="Pham P."/>
            <person name="Ruth R."/>
            <person name="San Lucas F."/>
            <person name="Warren J."/>
            <person name="Zhang J."/>
            <person name="Zhao Z."/>
            <person name="Zhou C."/>
            <person name="Zhu D."/>
            <person name="Lee S."/>
            <person name="Bess C."/>
            <person name="Blankenburg K."/>
            <person name="Forbes L."/>
            <person name="Fu Q."/>
            <person name="Gubbala S."/>
            <person name="Hirani K."/>
            <person name="Jayaseelan J.C."/>
            <person name="Lara F."/>
            <person name="Munidasa M."/>
            <person name="Palculict T."/>
            <person name="Patil S."/>
            <person name="Pu L.-L."/>
            <person name="Saada N."/>
            <person name="Tang L."/>
            <person name="Weissenberger G."/>
            <person name="Zhu Y."/>
            <person name="Hemphill L."/>
            <person name="Shang Y."/>
            <person name="Youmans B."/>
            <person name="Ayvaz T."/>
            <person name="Ross M."/>
            <person name="Santibanez J."/>
            <person name="Aqrawi P."/>
            <person name="Gross S."/>
            <person name="Joshi V."/>
            <person name="Fowler G."/>
            <person name="Nazareth L."/>
            <person name="Reid J."/>
            <person name="Worley K."/>
            <person name="Petrosino J."/>
            <person name="Highlander S."/>
            <person name="Gibbs R."/>
        </authorList>
    </citation>
    <scope>NUCLEOTIDE SEQUENCE [LARGE SCALE GENOMIC DNA]</scope>
    <source>
        <strain evidence="6 7">ATCC 9812</strain>
    </source>
</reference>
<dbReference type="Pfam" id="PF01168">
    <property type="entry name" value="Ala_racemase_N"/>
    <property type="match status" value="1"/>
</dbReference>
<dbReference type="InterPro" id="IPR001608">
    <property type="entry name" value="Ala_racemase_N"/>
</dbReference>
<evidence type="ECO:0000313" key="7">
    <source>
        <dbReference type="Proteomes" id="UP000005699"/>
    </source>
</evidence>
<comment type="cofactor">
    <cofactor evidence="3">
        <name>pyridoxal 5'-phosphate</name>
        <dbReference type="ChEBI" id="CHEBI:597326"/>
    </cofactor>
</comment>
<dbReference type="HOGENOM" id="CLU_059988_1_2_9"/>
<evidence type="ECO:0000256" key="2">
    <source>
        <dbReference type="HAMAP-Rule" id="MF_02087"/>
    </source>
</evidence>
<dbReference type="eggNOG" id="COG0325">
    <property type="taxonomic scope" value="Bacteria"/>
</dbReference>
<dbReference type="Proteomes" id="UP000005699">
    <property type="component" value="Unassembled WGS sequence"/>
</dbReference>
<proteinExistence type="inferred from homology"/>
<organism evidence="6 7">
    <name type="scientific">Streptococcus equinus ATCC 9812</name>
    <dbReference type="NCBI Taxonomy" id="525379"/>
    <lineage>
        <taxon>Bacteria</taxon>
        <taxon>Bacillati</taxon>
        <taxon>Bacillota</taxon>
        <taxon>Bacilli</taxon>
        <taxon>Lactobacillales</taxon>
        <taxon>Streptococcaceae</taxon>
        <taxon>Streptococcus</taxon>
    </lineage>
</organism>
<feature type="modified residue" description="N6-(pyridoxal phosphate)lysine" evidence="2 3">
    <location>
        <position position="36"/>
    </location>
</feature>
<evidence type="ECO:0000256" key="1">
    <source>
        <dbReference type="ARBA" id="ARBA00022898"/>
    </source>
</evidence>
<accession>E8JM26</accession>
<dbReference type="Gene3D" id="3.20.20.10">
    <property type="entry name" value="Alanine racemase"/>
    <property type="match status" value="1"/>
</dbReference>
<dbReference type="PANTHER" id="PTHR10146:SF14">
    <property type="entry name" value="PYRIDOXAL PHOSPHATE HOMEOSTASIS PROTEIN"/>
    <property type="match status" value="1"/>
</dbReference>
<dbReference type="FunFam" id="3.20.20.10:FF:000011">
    <property type="entry name" value="Pyridoxal phosphate homeostasis protein"/>
    <property type="match status" value="1"/>
</dbReference>
<dbReference type="HAMAP" id="MF_02087">
    <property type="entry name" value="PLP_homeostasis"/>
    <property type="match status" value="1"/>
</dbReference>
<comment type="caution">
    <text evidence="6">The sequence shown here is derived from an EMBL/GenBank/DDBJ whole genome shotgun (WGS) entry which is preliminary data.</text>
</comment>
<feature type="domain" description="Alanine racemase N-terminal" evidence="5">
    <location>
        <begin position="16"/>
        <end position="223"/>
    </location>
</feature>
<name>E8JM26_STREI</name>
<dbReference type="GO" id="GO:0030170">
    <property type="term" value="F:pyridoxal phosphate binding"/>
    <property type="evidence" value="ECO:0007669"/>
    <property type="project" value="UniProtKB-UniRule"/>
</dbReference>
<dbReference type="EMBL" id="AEVB01000002">
    <property type="protein sequence ID" value="EFW89769.1"/>
    <property type="molecule type" value="Genomic_DNA"/>
</dbReference>
<dbReference type="RefSeq" id="WP_004230739.1">
    <property type="nucleotide sequence ID" value="NZ_GL698429.1"/>
</dbReference>
<dbReference type="NCBIfam" id="TIGR00044">
    <property type="entry name" value="YggS family pyridoxal phosphate-dependent enzyme"/>
    <property type="match status" value="1"/>
</dbReference>